<feature type="transmembrane region" description="Helical" evidence="7">
    <location>
        <begin position="260"/>
        <end position="277"/>
    </location>
</feature>
<dbReference type="eggNOG" id="COG2371">
    <property type="taxonomic scope" value="Bacteria"/>
</dbReference>
<dbReference type="EMBL" id="CP003261">
    <property type="protein sequence ID" value="AGK96886.1"/>
    <property type="molecule type" value="Genomic_DNA"/>
</dbReference>
<dbReference type="InterPro" id="IPR051258">
    <property type="entry name" value="Diverse_Substrate_Transporter"/>
</dbReference>
<dbReference type="GO" id="GO:0005886">
    <property type="term" value="C:plasma membrane"/>
    <property type="evidence" value="ECO:0007669"/>
    <property type="project" value="UniProtKB-SubCell"/>
</dbReference>
<feature type="domain" description="EamA" evidence="8">
    <location>
        <begin position="20"/>
        <end position="158"/>
    </location>
</feature>
<name>R4K5A7_CLOPA</name>
<feature type="transmembrane region" description="Helical" evidence="7">
    <location>
        <begin position="165"/>
        <end position="183"/>
    </location>
</feature>
<evidence type="ECO:0000259" key="8">
    <source>
        <dbReference type="Pfam" id="PF00892"/>
    </source>
</evidence>
<dbReference type="InterPro" id="IPR037185">
    <property type="entry name" value="EmrE-like"/>
</dbReference>
<evidence type="ECO:0000256" key="6">
    <source>
        <dbReference type="ARBA" id="ARBA00023136"/>
    </source>
</evidence>
<dbReference type="HOGENOM" id="CLU_042632_0_0_9"/>
<feature type="transmembrane region" description="Helical" evidence="7">
    <location>
        <begin position="229"/>
        <end position="248"/>
    </location>
</feature>
<evidence type="ECO:0000313" key="10">
    <source>
        <dbReference type="Proteomes" id="UP000013523"/>
    </source>
</evidence>
<dbReference type="eggNOG" id="COG0697">
    <property type="taxonomic scope" value="Bacteria"/>
</dbReference>
<sequence length="366" mass="40524">MVIIFKKGEVIMNKSKYYPVIMALLAAILFGASAPITKILLGKIEPVPLASFLYLGSGIGLMIFQLVNFIIKRQKINEASLKKDDLKWLLGAIVVGGIIAPIIQMISLKTTPASTASLLLNFEGVATAILAIVFFKENAGRQVISGVILITLASIILSWSFTNQWGFSIGSLGIIFACFCWGIDNNFTRNISSKNPFSIVTIKGIGAGTFSFILAIVLKSPMPQFKITVLAMIIGFFCYGLSIVLFVYAMRSLGSTRTSALYGTAPFIGTILSFILLKDIPNSMFIIAFPVMILGTIFLLKETHNHRHQHLALQHEHRHDHADGHHNHKHTDEQIIINAYHSHLHTHKATEHIHPHSPDIHHRHSH</sequence>
<dbReference type="SUPFAM" id="SSF103481">
    <property type="entry name" value="Multidrug resistance efflux transporter EmrE"/>
    <property type="match status" value="2"/>
</dbReference>
<keyword evidence="6 7" id="KW-0472">Membrane</keyword>
<dbReference type="PANTHER" id="PTHR42920:SF11">
    <property type="entry name" value="INNER MEMBRANE PROTEIN YTFF"/>
    <property type="match status" value="1"/>
</dbReference>
<reference evidence="9 10" key="1">
    <citation type="submission" date="2012-01" db="EMBL/GenBank/DDBJ databases">
        <title>Complete sequence of chromosome of Clostridium pasteurianum BC1.</title>
        <authorList>
            <consortium name="US DOE Joint Genome Institute"/>
            <person name="Lucas S."/>
            <person name="Han J."/>
            <person name="Lapidus A."/>
            <person name="Cheng J.-F."/>
            <person name="Goodwin L."/>
            <person name="Pitluck S."/>
            <person name="Peters L."/>
            <person name="Mikhailova N."/>
            <person name="Teshima H."/>
            <person name="Detter J.C."/>
            <person name="Han C."/>
            <person name="Tapia R."/>
            <person name="Land M."/>
            <person name="Hauser L."/>
            <person name="Kyrpides N."/>
            <person name="Ivanova N."/>
            <person name="Pagani I."/>
            <person name="Dunn J."/>
            <person name="Taghavi S."/>
            <person name="Francis A."/>
            <person name="van der Lelie D."/>
            <person name="Woyke T."/>
        </authorList>
    </citation>
    <scope>NUCLEOTIDE SEQUENCE [LARGE SCALE GENOMIC DNA]</scope>
    <source>
        <strain evidence="9 10">BC1</strain>
    </source>
</reference>
<dbReference type="Proteomes" id="UP000013523">
    <property type="component" value="Chromosome"/>
</dbReference>
<feature type="transmembrane region" description="Helical" evidence="7">
    <location>
        <begin position="283"/>
        <end position="300"/>
    </location>
</feature>
<feature type="transmembrane region" description="Helical" evidence="7">
    <location>
        <begin position="118"/>
        <end position="135"/>
    </location>
</feature>
<feature type="domain" description="EamA" evidence="8">
    <location>
        <begin position="169"/>
        <end position="300"/>
    </location>
</feature>
<evidence type="ECO:0000256" key="3">
    <source>
        <dbReference type="ARBA" id="ARBA00022475"/>
    </source>
</evidence>
<feature type="transmembrane region" description="Helical" evidence="7">
    <location>
        <begin position="20"/>
        <end position="41"/>
    </location>
</feature>
<feature type="transmembrane region" description="Helical" evidence="7">
    <location>
        <begin position="195"/>
        <end position="217"/>
    </location>
</feature>
<organism evidence="9 10">
    <name type="scientific">Clostridium pasteurianum BC1</name>
    <dbReference type="NCBI Taxonomy" id="86416"/>
    <lineage>
        <taxon>Bacteria</taxon>
        <taxon>Bacillati</taxon>
        <taxon>Bacillota</taxon>
        <taxon>Clostridia</taxon>
        <taxon>Eubacteriales</taxon>
        <taxon>Clostridiaceae</taxon>
        <taxon>Clostridium</taxon>
    </lineage>
</organism>
<keyword evidence="4 7" id="KW-0812">Transmembrane</keyword>
<proteinExistence type="inferred from homology"/>
<dbReference type="PANTHER" id="PTHR42920">
    <property type="entry name" value="OS03G0707200 PROTEIN-RELATED"/>
    <property type="match status" value="1"/>
</dbReference>
<feature type="transmembrane region" description="Helical" evidence="7">
    <location>
        <begin position="88"/>
        <end position="106"/>
    </location>
</feature>
<keyword evidence="3" id="KW-1003">Cell membrane</keyword>
<keyword evidence="10" id="KW-1185">Reference proteome</keyword>
<feature type="transmembrane region" description="Helical" evidence="7">
    <location>
        <begin position="47"/>
        <end position="67"/>
    </location>
</feature>
<evidence type="ECO:0000313" key="9">
    <source>
        <dbReference type="EMBL" id="AGK96886.1"/>
    </source>
</evidence>
<comment type="subcellular location">
    <subcellularLocation>
        <location evidence="1">Cell membrane</location>
        <topology evidence="1">Multi-pass membrane protein</topology>
    </subcellularLocation>
</comment>
<evidence type="ECO:0000256" key="5">
    <source>
        <dbReference type="ARBA" id="ARBA00022989"/>
    </source>
</evidence>
<dbReference type="PATRIC" id="fig|86416.3.peg.1964"/>
<evidence type="ECO:0000256" key="4">
    <source>
        <dbReference type="ARBA" id="ARBA00022692"/>
    </source>
</evidence>
<feature type="transmembrane region" description="Helical" evidence="7">
    <location>
        <begin position="142"/>
        <end position="159"/>
    </location>
</feature>
<comment type="similarity">
    <text evidence="2">Belongs to the EamA transporter family.</text>
</comment>
<evidence type="ECO:0000256" key="1">
    <source>
        <dbReference type="ARBA" id="ARBA00004651"/>
    </source>
</evidence>
<dbReference type="Pfam" id="PF00892">
    <property type="entry name" value="EamA"/>
    <property type="match status" value="2"/>
</dbReference>
<accession>R4K5A7</accession>
<evidence type="ECO:0000256" key="7">
    <source>
        <dbReference type="SAM" id="Phobius"/>
    </source>
</evidence>
<evidence type="ECO:0000256" key="2">
    <source>
        <dbReference type="ARBA" id="ARBA00007362"/>
    </source>
</evidence>
<gene>
    <name evidence="9" type="ORF">Clopa_1994</name>
</gene>
<dbReference type="KEGG" id="cpas:Clopa_1994"/>
<keyword evidence="5 7" id="KW-1133">Transmembrane helix</keyword>
<protein>
    <submittedName>
        <fullName evidence="9">DMT(Drug/metabolite transporter) superfamily permease</fullName>
    </submittedName>
</protein>
<dbReference type="InterPro" id="IPR000620">
    <property type="entry name" value="EamA_dom"/>
</dbReference>
<dbReference type="AlphaFoldDB" id="R4K5A7"/>